<name>A0A1F4ZP67_9BACT</name>
<dbReference type="EMBL" id="MEXR01000061">
    <property type="protein sequence ID" value="OGD08259.1"/>
    <property type="molecule type" value="Genomic_DNA"/>
</dbReference>
<feature type="domain" description="Glycosyl transferase family 1" evidence="1">
    <location>
        <begin position="214"/>
        <end position="371"/>
    </location>
</feature>
<dbReference type="STRING" id="1797263.A2397_05490"/>
<proteinExistence type="predicted"/>
<comment type="caution">
    <text evidence="3">The sequence shown here is derived from an EMBL/GenBank/DDBJ whole genome shotgun (WGS) entry which is preliminary data.</text>
</comment>
<dbReference type="InterPro" id="IPR028098">
    <property type="entry name" value="Glyco_trans_4-like_N"/>
</dbReference>
<gene>
    <name evidence="3" type="ORF">A2397_05490</name>
</gene>
<evidence type="ECO:0000259" key="1">
    <source>
        <dbReference type="Pfam" id="PF00534"/>
    </source>
</evidence>
<dbReference type="CDD" id="cd03801">
    <property type="entry name" value="GT4_PimA-like"/>
    <property type="match status" value="1"/>
</dbReference>
<evidence type="ECO:0000259" key="2">
    <source>
        <dbReference type="Pfam" id="PF13439"/>
    </source>
</evidence>
<dbReference type="InterPro" id="IPR001296">
    <property type="entry name" value="Glyco_trans_1"/>
</dbReference>
<dbReference type="InterPro" id="IPR050194">
    <property type="entry name" value="Glycosyltransferase_grp1"/>
</dbReference>
<dbReference type="Pfam" id="PF00534">
    <property type="entry name" value="Glycos_transf_1"/>
    <property type="match status" value="1"/>
</dbReference>
<dbReference type="PROSITE" id="PS51257">
    <property type="entry name" value="PROKAR_LIPOPROTEIN"/>
    <property type="match status" value="1"/>
</dbReference>
<dbReference type="PANTHER" id="PTHR45947">
    <property type="entry name" value="SULFOQUINOVOSYL TRANSFERASE SQD2"/>
    <property type="match status" value="1"/>
</dbReference>
<reference evidence="3 4" key="1">
    <citation type="journal article" date="2016" name="Nat. Commun.">
        <title>Thousands of microbial genomes shed light on interconnected biogeochemical processes in an aquifer system.</title>
        <authorList>
            <person name="Anantharaman K."/>
            <person name="Brown C.T."/>
            <person name="Hug L.A."/>
            <person name="Sharon I."/>
            <person name="Castelle C.J."/>
            <person name="Probst A.J."/>
            <person name="Thomas B.C."/>
            <person name="Singh A."/>
            <person name="Wilkins M.J."/>
            <person name="Karaoz U."/>
            <person name="Brodie E.L."/>
            <person name="Williams K.H."/>
            <person name="Hubbard S.S."/>
            <person name="Banfield J.F."/>
        </authorList>
    </citation>
    <scope>NUCLEOTIDE SEQUENCE [LARGE SCALE GENOMIC DNA]</scope>
</reference>
<dbReference type="Pfam" id="PF13439">
    <property type="entry name" value="Glyco_transf_4"/>
    <property type="match status" value="1"/>
</dbReference>
<dbReference type="GO" id="GO:0016757">
    <property type="term" value="F:glycosyltransferase activity"/>
    <property type="evidence" value="ECO:0007669"/>
    <property type="project" value="InterPro"/>
</dbReference>
<dbReference type="PANTHER" id="PTHR45947:SF3">
    <property type="entry name" value="SULFOQUINOVOSYL TRANSFERASE SQD2"/>
    <property type="match status" value="1"/>
</dbReference>
<evidence type="ECO:0000313" key="3">
    <source>
        <dbReference type="EMBL" id="OGD08259.1"/>
    </source>
</evidence>
<protein>
    <recommendedName>
        <fullName evidence="5">4-alpha-glucanotransferase</fullName>
    </recommendedName>
</protein>
<organism evidence="3 4">
    <name type="scientific">Candidatus Amesbacteria bacterium RIFOXYB1_FULL_44_23</name>
    <dbReference type="NCBI Taxonomy" id="1797263"/>
    <lineage>
        <taxon>Bacteria</taxon>
        <taxon>Candidatus Amesiibacteriota</taxon>
    </lineage>
</organism>
<accession>A0A1F4ZP67</accession>
<feature type="domain" description="Glycosyltransferase subfamily 4-like N-terminal" evidence="2">
    <location>
        <begin position="16"/>
        <end position="199"/>
    </location>
</feature>
<dbReference type="Proteomes" id="UP000176424">
    <property type="component" value="Unassembled WGS sequence"/>
</dbReference>
<sequence length="398" mass="44169">MKVLMFGWELPPCNSGGLGTACYGLSQALANQNVDITFVLPQRVNVKADFMRLVFADIQGFNWPDFSPYASFKYLPKNFPPEMARDLFSAVNLYAKRAADIAKKYNYDIIHSHDWLCFPAGIVAQQVSSKPLVTHVHATEFDRGGGQGINPMVYAVEKMGMDKSEAIMPVSNFTKNIILKHYQIDSAKINVVHNGINPEEYVNQIDESNPLDALKKAGYKIVLFLGRLTMQKGPDYFLKAAARSLEYYPKTVFLVVGSGDMENQMINLAVQLGISDKVLFAGFLRGQMLNQAFRAADLFVMPSVSEPFGMTALESVATGTPAIISKQSGVSETLGHVLKADFWDVDEMTNQIVSVLNYPSLHKSLKENGKEESKNVSWQAAASKTINVYKKVLGRKKK</sequence>
<evidence type="ECO:0008006" key="5">
    <source>
        <dbReference type="Google" id="ProtNLM"/>
    </source>
</evidence>
<evidence type="ECO:0000313" key="4">
    <source>
        <dbReference type="Proteomes" id="UP000176424"/>
    </source>
</evidence>
<dbReference type="Gene3D" id="3.40.50.2000">
    <property type="entry name" value="Glycogen Phosphorylase B"/>
    <property type="match status" value="2"/>
</dbReference>
<dbReference type="AlphaFoldDB" id="A0A1F4ZP67"/>
<dbReference type="SUPFAM" id="SSF53756">
    <property type="entry name" value="UDP-Glycosyltransferase/glycogen phosphorylase"/>
    <property type="match status" value="1"/>
</dbReference>